<dbReference type="Gene3D" id="3.90.420.10">
    <property type="entry name" value="Oxidoreductase, molybdopterin-binding domain"/>
    <property type="match status" value="1"/>
</dbReference>
<dbReference type="RefSeq" id="WP_186893488.1">
    <property type="nucleotide sequence ID" value="NZ_WJBE01000003.1"/>
</dbReference>
<reference evidence="3 4" key="1">
    <citation type="journal article" date="2020" name="mSystems">
        <title>Defining Genomic and Predicted Metabolic Features of the Acetobacterium Genus.</title>
        <authorList>
            <person name="Ross D.E."/>
            <person name="Marshall C.W."/>
            <person name="Gulliver D."/>
            <person name="May H.D."/>
            <person name="Norman R.S."/>
        </authorList>
    </citation>
    <scope>NUCLEOTIDE SEQUENCE [LARGE SCALE GENOMIC DNA]</scope>
    <source>
        <strain evidence="3 4">DSM 4132</strain>
    </source>
</reference>
<protein>
    <submittedName>
        <fullName evidence="3">Molybdopterin-dependent oxidoreductase</fullName>
    </submittedName>
</protein>
<feature type="transmembrane region" description="Helical" evidence="1">
    <location>
        <begin position="5"/>
        <end position="27"/>
    </location>
</feature>
<dbReference type="PANTHER" id="PTHR43032">
    <property type="entry name" value="PROTEIN-METHIONINE-SULFOXIDE REDUCTASE"/>
    <property type="match status" value="1"/>
</dbReference>
<keyword evidence="1" id="KW-1133">Transmembrane helix</keyword>
<dbReference type="EMBL" id="WJBE01000003">
    <property type="protein sequence ID" value="MBC3898891.1"/>
    <property type="molecule type" value="Genomic_DNA"/>
</dbReference>
<evidence type="ECO:0000313" key="4">
    <source>
        <dbReference type="Proteomes" id="UP000622405"/>
    </source>
</evidence>
<sequence>MRRTIIVVVAVIAIGITVYLVSTMNLFSDNNNGTPDGVSQATADRYQELEIREYQGVRLDPAIGPRDNSISGIQTVDLDSYQLQLTGLVAKPGSYSYQQVLAKEPSQRLITLYCVEGWQATVLWEGVRITDLLADAGIKDEASTVIFHCVDGYTTSLPVATIKDKDMLLAYSANGVALPASMGFPFIVVAEDKLGYKWARWVNEIELSSDENYKGYWEKRGYENDATVK</sequence>
<dbReference type="SUPFAM" id="SSF56524">
    <property type="entry name" value="Oxidoreductase molybdopterin-binding domain"/>
    <property type="match status" value="1"/>
</dbReference>
<keyword evidence="1" id="KW-0472">Membrane</keyword>
<accession>A0ABR6YUQ8</accession>
<name>A0ABR6YUQ8_9FIRM</name>
<keyword evidence="4" id="KW-1185">Reference proteome</keyword>
<evidence type="ECO:0000259" key="2">
    <source>
        <dbReference type="Pfam" id="PF00174"/>
    </source>
</evidence>
<proteinExistence type="predicted"/>
<dbReference type="CDD" id="cd00321">
    <property type="entry name" value="SO_family_Moco"/>
    <property type="match status" value="1"/>
</dbReference>
<dbReference type="InterPro" id="IPR000572">
    <property type="entry name" value="OxRdtase_Mopterin-bd_dom"/>
</dbReference>
<organism evidence="3 4">
    <name type="scientific">Acetobacterium malicum</name>
    <dbReference type="NCBI Taxonomy" id="52692"/>
    <lineage>
        <taxon>Bacteria</taxon>
        <taxon>Bacillati</taxon>
        <taxon>Bacillota</taxon>
        <taxon>Clostridia</taxon>
        <taxon>Eubacteriales</taxon>
        <taxon>Eubacteriaceae</taxon>
        <taxon>Acetobacterium</taxon>
    </lineage>
</organism>
<dbReference type="InterPro" id="IPR036374">
    <property type="entry name" value="OxRdtase_Mopterin-bd_sf"/>
</dbReference>
<feature type="domain" description="Oxidoreductase molybdopterin-binding" evidence="2">
    <location>
        <begin position="73"/>
        <end position="217"/>
    </location>
</feature>
<evidence type="ECO:0000313" key="3">
    <source>
        <dbReference type="EMBL" id="MBC3898891.1"/>
    </source>
</evidence>
<dbReference type="PANTHER" id="PTHR43032:SF2">
    <property type="entry name" value="BLL0505 PROTEIN"/>
    <property type="match status" value="1"/>
</dbReference>
<keyword evidence="1" id="KW-0812">Transmembrane</keyword>
<comment type="caution">
    <text evidence="3">The sequence shown here is derived from an EMBL/GenBank/DDBJ whole genome shotgun (WGS) entry which is preliminary data.</text>
</comment>
<evidence type="ECO:0000256" key="1">
    <source>
        <dbReference type="SAM" id="Phobius"/>
    </source>
</evidence>
<dbReference type="Proteomes" id="UP000622405">
    <property type="component" value="Unassembled WGS sequence"/>
</dbReference>
<gene>
    <name evidence="3" type="ORF">GH811_04590</name>
</gene>
<dbReference type="Pfam" id="PF00174">
    <property type="entry name" value="Oxidored_molyb"/>
    <property type="match status" value="1"/>
</dbReference>